<name>A0A840YRD9_9SPHN</name>
<feature type="region of interest" description="Disordered" evidence="1">
    <location>
        <begin position="284"/>
        <end position="306"/>
    </location>
</feature>
<evidence type="ECO:0000313" key="3">
    <source>
        <dbReference type="Proteomes" id="UP000527143"/>
    </source>
</evidence>
<reference evidence="2 3" key="1">
    <citation type="submission" date="2020-08" db="EMBL/GenBank/DDBJ databases">
        <title>Genomic Encyclopedia of Type Strains, Phase IV (KMG-IV): sequencing the most valuable type-strain genomes for metagenomic binning, comparative biology and taxonomic classification.</title>
        <authorList>
            <person name="Goeker M."/>
        </authorList>
    </citation>
    <scope>NUCLEOTIDE SEQUENCE [LARGE SCALE GENOMIC DNA]</scope>
    <source>
        <strain evidence="2 3">DSM 26736</strain>
    </source>
</reference>
<proteinExistence type="predicted"/>
<dbReference type="EMBL" id="JACIJF010000012">
    <property type="protein sequence ID" value="MBB5712062.1"/>
    <property type="molecule type" value="Genomic_DNA"/>
</dbReference>
<protein>
    <submittedName>
        <fullName evidence="2">Plasmid replication initiation protein</fullName>
    </submittedName>
</protein>
<dbReference type="RefSeq" id="WP_184089988.1">
    <property type="nucleotide sequence ID" value="NZ_JACIJF010000012.1"/>
</dbReference>
<sequence>MAKALQAPVQGRLFELDSPMTGKVQGERSIMDFPLFALSKKAQMDEIRYELGDVTIQIKPSAMGIATMWDKEILIYVSSAIASRMCDKAPASREVKFNTHDFFRVTGVPRPSKRDYDRFTEALARLQGTQIQTNIETGNKGTRGFFSWFSEAQAETRRMPDGSVQMEAVKVQICDWLARAITQDNRMYNYHHDYFRLGSIERRLYELAHCYCQDDEYEMSIEFLSTKIGSQASLAKLRQHLKRIEANGRLPEYEIVVQEEISETELDARGRRIRKPKTKVLFRPKTRKPDGTRTTLPVPPKVLVGS</sequence>
<comment type="caution">
    <text evidence="2">The sequence shown here is derived from an EMBL/GenBank/DDBJ whole genome shotgun (WGS) entry which is preliminary data.</text>
</comment>
<organism evidence="2 3">
    <name type="scientific">Sphingomonas xinjiangensis</name>
    <dbReference type="NCBI Taxonomy" id="643568"/>
    <lineage>
        <taxon>Bacteria</taxon>
        <taxon>Pseudomonadati</taxon>
        <taxon>Pseudomonadota</taxon>
        <taxon>Alphaproteobacteria</taxon>
        <taxon>Sphingomonadales</taxon>
        <taxon>Sphingomonadaceae</taxon>
        <taxon>Sphingomonas</taxon>
    </lineage>
</organism>
<gene>
    <name evidence="2" type="ORF">FHT02_003318</name>
</gene>
<dbReference type="InterPro" id="IPR018777">
    <property type="entry name" value="Replication_initiator_prot_A"/>
</dbReference>
<evidence type="ECO:0000313" key="2">
    <source>
        <dbReference type="EMBL" id="MBB5712062.1"/>
    </source>
</evidence>
<keyword evidence="3" id="KW-1185">Reference proteome</keyword>
<dbReference type="Pfam" id="PF10134">
    <property type="entry name" value="RPA"/>
    <property type="match status" value="1"/>
</dbReference>
<dbReference type="AlphaFoldDB" id="A0A840YRD9"/>
<dbReference type="Proteomes" id="UP000527143">
    <property type="component" value="Unassembled WGS sequence"/>
</dbReference>
<accession>A0A840YRD9</accession>
<evidence type="ECO:0000256" key="1">
    <source>
        <dbReference type="SAM" id="MobiDB-lite"/>
    </source>
</evidence>